<feature type="compositionally biased region" description="Basic and acidic residues" evidence="2">
    <location>
        <begin position="522"/>
        <end position="535"/>
    </location>
</feature>
<feature type="coiled-coil region" evidence="1">
    <location>
        <begin position="37"/>
        <end position="64"/>
    </location>
</feature>
<feature type="region of interest" description="Disordered" evidence="2">
    <location>
        <begin position="522"/>
        <end position="614"/>
    </location>
</feature>
<dbReference type="RefSeq" id="WP_368522352.1">
    <property type="nucleotide sequence ID" value="NZ_JAYWMA010000005.1"/>
</dbReference>
<evidence type="ECO:0000313" key="4">
    <source>
        <dbReference type="EMBL" id="MEX3528585.1"/>
    </source>
</evidence>
<evidence type="ECO:0000259" key="3">
    <source>
        <dbReference type="Pfam" id="PF02720"/>
    </source>
</evidence>
<dbReference type="Pfam" id="PF02720">
    <property type="entry name" value="DUF222"/>
    <property type="match status" value="1"/>
</dbReference>
<comment type="caution">
    <text evidence="4">The sequence shown here is derived from an EMBL/GenBank/DDBJ whole genome shotgun (WGS) entry which is preliminary data.</text>
</comment>
<dbReference type="Proteomes" id="UP001558353">
    <property type="component" value="Unassembled WGS sequence"/>
</dbReference>
<evidence type="ECO:0000256" key="2">
    <source>
        <dbReference type="SAM" id="MobiDB-lite"/>
    </source>
</evidence>
<feature type="compositionally biased region" description="Basic and acidic residues" evidence="2">
    <location>
        <begin position="583"/>
        <end position="594"/>
    </location>
</feature>
<keyword evidence="1" id="KW-0175">Coiled coil</keyword>
<organism evidence="4 5">
    <name type="scientific">Corynebacterium xerosis</name>
    <dbReference type="NCBI Taxonomy" id="1725"/>
    <lineage>
        <taxon>Bacteria</taxon>
        <taxon>Bacillati</taxon>
        <taxon>Actinomycetota</taxon>
        <taxon>Actinomycetes</taxon>
        <taxon>Mycobacteriales</taxon>
        <taxon>Corynebacteriaceae</taxon>
        <taxon>Corynebacterium</taxon>
    </lineage>
</organism>
<feature type="compositionally biased region" description="Gly residues" evidence="2">
    <location>
        <begin position="262"/>
        <end position="275"/>
    </location>
</feature>
<evidence type="ECO:0000256" key="1">
    <source>
        <dbReference type="SAM" id="Coils"/>
    </source>
</evidence>
<evidence type="ECO:0000313" key="5">
    <source>
        <dbReference type="Proteomes" id="UP001558353"/>
    </source>
</evidence>
<name>A0ABV3UTP5_9CORY</name>
<accession>A0ABV3UTP5</accession>
<dbReference type="EMBL" id="JAYWMA010000005">
    <property type="protein sequence ID" value="MEX3528585.1"/>
    <property type="molecule type" value="Genomic_DNA"/>
</dbReference>
<gene>
    <name evidence="4" type="ORF">VVR64_05820</name>
</gene>
<feature type="region of interest" description="Disordered" evidence="2">
    <location>
        <begin position="262"/>
        <end position="404"/>
    </location>
</feature>
<proteinExistence type="predicted"/>
<protein>
    <submittedName>
        <fullName evidence="4">DUF222 domain-containing protein</fullName>
    </submittedName>
</protein>
<feature type="compositionally biased region" description="Basic and acidic residues" evidence="2">
    <location>
        <begin position="604"/>
        <end position="614"/>
    </location>
</feature>
<feature type="compositionally biased region" description="Acidic residues" evidence="2">
    <location>
        <begin position="278"/>
        <end position="292"/>
    </location>
</feature>
<feature type="domain" description="DUF222" evidence="3">
    <location>
        <begin position="42"/>
        <end position="265"/>
    </location>
</feature>
<reference evidence="4 5" key="1">
    <citation type="journal article" date="2024" name="Fungal Genet. Biol.">
        <title>The porcine skin microbiome exhibits broad fungal antagonism.</title>
        <authorList>
            <person name="De La Cruz K.F."/>
            <person name="Townsend E.C."/>
            <person name="Alex Cheong J.Z."/>
            <person name="Salamzade R."/>
            <person name="Liu A."/>
            <person name="Sandstrom S."/>
            <person name="Davila E."/>
            <person name="Huang L."/>
            <person name="Xu K.H."/>
            <person name="Wu S.Y."/>
            <person name="Meudt J.J."/>
            <person name="Shanmuganayagam D."/>
            <person name="Gibson A.L.F."/>
            <person name="Kalan L.R."/>
        </authorList>
    </citation>
    <scope>NUCLEOTIDE SEQUENCE [LARGE SCALE GENOMIC DNA]</scope>
    <source>
        <strain evidence="4 5">LK2569</strain>
    </source>
</reference>
<dbReference type="InterPro" id="IPR003870">
    <property type="entry name" value="DUF222"/>
</dbReference>
<keyword evidence="5" id="KW-1185">Reference proteome</keyword>
<sequence>MTSPAGCATDLLAAIADLSRAVEVACGGWERLSRDQREDAYLELERARKKLAIVDAQYVQARNEDLWCSDARLPASLAKRQRISKAEARRRRAVVRRLQPDYQRLGVKGNEGFMPCVRDKVAAGVVGADAVEKIDRVLRSFPAHVHAELTAAADPHIAELVEHVDVDDLDALAPMLRALLGIDDPYTDADRQRARGVRVGAQGHDGMSRISGRLTPHLAALVKRLAADHAGPGDLLADGVVDDRDPAQRLHDAVEAALAAGFGRGVGPAGDGWGPGEPDPDIDAGPEPEPEPEPGPNAGVDSGAAAEPDSETESDSESASSRDFEVGSDSAPGDGANGGADGESGDSGDCDGVVGPGVGSVPLVDPDFGAGVDTYFADHPPGTKGRPRSGDRSHRRGRLQPARGTTSVVVVATLEQVASMTGMASTDTNVQMSVRAAIEQCDARNLFFQVLGFKHESLFLGRSNRRGSMAQYLALLGEEGMSSAPSSSAPAARCHVHHLVNWAAGGGTDLPNLTLVDPATHGRVDDARRDPDKWWSRAGVGPDEPRVVWIPPESMDPQRTPGENRHPAGWDNPGRRLRREAKNKREKEAQERRARERRKNQGQGDDREHGEGRA</sequence>